<dbReference type="Proteomes" id="UP000429523">
    <property type="component" value="Unassembled WGS sequence"/>
</dbReference>
<protein>
    <submittedName>
        <fullName evidence="2">Uncharacterized protein</fullName>
    </submittedName>
</protein>
<evidence type="ECO:0000313" key="7">
    <source>
        <dbReference type="EMBL" id="KAE9207082.1"/>
    </source>
</evidence>
<dbReference type="Proteomes" id="UP000441208">
    <property type="component" value="Unassembled WGS sequence"/>
</dbReference>
<dbReference type="EMBL" id="QXGA01001253">
    <property type="protein sequence ID" value="KAE9124323.1"/>
    <property type="molecule type" value="Genomic_DNA"/>
</dbReference>
<dbReference type="Proteomes" id="UP000460718">
    <property type="component" value="Unassembled WGS sequence"/>
</dbReference>
<evidence type="ECO:0000313" key="6">
    <source>
        <dbReference type="EMBL" id="KAE9196270.1"/>
    </source>
</evidence>
<dbReference type="Proteomes" id="UP000433483">
    <property type="component" value="Unassembled WGS sequence"/>
</dbReference>
<dbReference type="EMBL" id="QXGF01001353">
    <property type="protein sequence ID" value="KAE8930620.1"/>
    <property type="molecule type" value="Genomic_DNA"/>
</dbReference>
<evidence type="ECO:0000313" key="8">
    <source>
        <dbReference type="Proteomes" id="UP000429523"/>
    </source>
</evidence>
<evidence type="ECO:0000313" key="5">
    <source>
        <dbReference type="EMBL" id="KAE9124323.1"/>
    </source>
</evidence>
<keyword evidence="9" id="KW-1185">Reference proteome</keyword>
<evidence type="ECO:0000313" key="13">
    <source>
        <dbReference type="Proteomes" id="UP000476176"/>
    </source>
</evidence>
<evidence type="ECO:0000313" key="11">
    <source>
        <dbReference type="Proteomes" id="UP000441208"/>
    </source>
</evidence>
<evidence type="ECO:0000256" key="1">
    <source>
        <dbReference type="SAM" id="MobiDB-lite"/>
    </source>
</evidence>
<dbReference type="EMBL" id="QXFW01001270">
    <property type="protein sequence ID" value="KAE8993537.1"/>
    <property type="molecule type" value="Genomic_DNA"/>
</dbReference>
<gene>
    <name evidence="6" type="ORF">PF004_g20187</name>
    <name evidence="7" type="ORF">PF005_g12763</name>
    <name evidence="5" type="ORF">PF006_g17221</name>
    <name evidence="4" type="ORF">PF007_g18331</name>
    <name evidence="2" type="ORF">PF009_g19294</name>
    <name evidence="3" type="ORF">PF011_g17103</name>
</gene>
<dbReference type="Proteomes" id="UP000476176">
    <property type="component" value="Unassembled WGS sequence"/>
</dbReference>
<sequence length="156" mass="18068">MAMINSHHDECKELLNGVKERLNVLMALQGRVMEQLEIIENRVTRAPFREKVHGLAVTIYPPLQVRGQHEIRVLAGQADYIARKTRNVRQENFLLTFTETKNPIDLRNNFRTAANQRIQQNIRILEDEGTGRKRKITELSSDAADRRGMTTKTFSR</sequence>
<accession>A0A6A3EHE9</accession>
<comment type="caution">
    <text evidence="2">The sequence shown here is derived from an EMBL/GenBank/DDBJ whole genome shotgun (WGS) entry which is preliminary data.</text>
</comment>
<evidence type="ECO:0000313" key="10">
    <source>
        <dbReference type="Proteomes" id="UP000440732"/>
    </source>
</evidence>
<evidence type="ECO:0000313" key="12">
    <source>
        <dbReference type="Proteomes" id="UP000460718"/>
    </source>
</evidence>
<dbReference type="EMBL" id="QXGB01000685">
    <property type="protein sequence ID" value="KAE9207082.1"/>
    <property type="molecule type" value="Genomic_DNA"/>
</dbReference>
<name>A0A6A3EHE9_9STRA</name>
<dbReference type="OrthoDB" id="126954at2759"/>
<feature type="region of interest" description="Disordered" evidence="1">
    <location>
        <begin position="135"/>
        <end position="156"/>
    </location>
</feature>
<dbReference type="EMBL" id="QXFZ01001307">
    <property type="protein sequence ID" value="KAE9092851.1"/>
    <property type="molecule type" value="Genomic_DNA"/>
</dbReference>
<dbReference type="EMBL" id="QXGC01001776">
    <property type="protein sequence ID" value="KAE9196270.1"/>
    <property type="molecule type" value="Genomic_DNA"/>
</dbReference>
<evidence type="ECO:0000313" key="3">
    <source>
        <dbReference type="EMBL" id="KAE8993537.1"/>
    </source>
</evidence>
<evidence type="ECO:0000313" key="2">
    <source>
        <dbReference type="EMBL" id="KAE8930620.1"/>
    </source>
</evidence>
<evidence type="ECO:0000313" key="4">
    <source>
        <dbReference type="EMBL" id="KAE9092851.1"/>
    </source>
</evidence>
<organism evidence="2 8">
    <name type="scientific">Phytophthora fragariae</name>
    <dbReference type="NCBI Taxonomy" id="53985"/>
    <lineage>
        <taxon>Eukaryota</taxon>
        <taxon>Sar</taxon>
        <taxon>Stramenopiles</taxon>
        <taxon>Oomycota</taxon>
        <taxon>Peronosporomycetes</taxon>
        <taxon>Peronosporales</taxon>
        <taxon>Peronosporaceae</taxon>
        <taxon>Phytophthora</taxon>
    </lineage>
</organism>
<reference evidence="8 9" key="1">
    <citation type="submission" date="2018-08" db="EMBL/GenBank/DDBJ databases">
        <title>Genomic investigation of the strawberry pathogen Phytophthora fragariae indicates pathogenicity is determined by transcriptional variation in three key races.</title>
        <authorList>
            <person name="Adams T.M."/>
            <person name="Armitage A.D."/>
            <person name="Sobczyk M.K."/>
            <person name="Bates H.J."/>
            <person name="Dunwell J.M."/>
            <person name="Nellist C.F."/>
            <person name="Harrison R.J."/>
        </authorList>
    </citation>
    <scope>NUCLEOTIDE SEQUENCE [LARGE SCALE GENOMIC DNA]</scope>
    <source>
        <strain evidence="6 13">BC-23</strain>
        <strain evidence="7 9">NOV-27</strain>
        <strain evidence="5 10">NOV-5</strain>
        <strain evidence="4 11">NOV-71</strain>
        <strain evidence="2 8">NOV-9</strain>
        <strain evidence="3 12">SCRP245</strain>
    </source>
</reference>
<dbReference type="AlphaFoldDB" id="A0A6A3EHE9"/>
<dbReference type="Proteomes" id="UP000440732">
    <property type="component" value="Unassembled WGS sequence"/>
</dbReference>
<proteinExistence type="predicted"/>
<evidence type="ECO:0000313" key="9">
    <source>
        <dbReference type="Proteomes" id="UP000433483"/>
    </source>
</evidence>